<dbReference type="AlphaFoldDB" id="A0A0F8ZGB1"/>
<gene>
    <name evidence="1" type="ORF">LCGC14_2777450</name>
</gene>
<accession>A0A0F8ZGB1</accession>
<organism evidence="1">
    <name type="scientific">marine sediment metagenome</name>
    <dbReference type="NCBI Taxonomy" id="412755"/>
    <lineage>
        <taxon>unclassified sequences</taxon>
        <taxon>metagenomes</taxon>
        <taxon>ecological metagenomes</taxon>
    </lineage>
</organism>
<evidence type="ECO:0008006" key="2">
    <source>
        <dbReference type="Google" id="ProtNLM"/>
    </source>
</evidence>
<protein>
    <recommendedName>
        <fullName evidence="2">SnoaL-like domain-containing protein</fullName>
    </recommendedName>
</protein>
<proteinExistence type="predicted"/>
<evidence type="ECO:0000313" key="1">
    <source>
        <dbReference type="EMBL" id="KKK85025.1"/>
    </source>
</evidence>
<name>A0A0F8ZGB1_9ZZZZ</name>
<sequence length="59" mass="6434">DLTSPPTAKAVFTARVSARDKKGLFDGTPHLIGFTLKLRRESNRWLISGHELKGAPAGF</sequence>
<comment type="caution">
    <text evidence="1">The sequence shown here is derived from an EMBL/GenBank/DDBJ whole genome shotgun (WGS) entry which is preliminary data.</text>
</comment>
<feature type="non-terminal residue" evidence="1">
    <location>
        <position position="1"/>
    </location>
</feature>
<reference evidence="1" key="1">
    <citation type="journal article" date="2015" name="Nature">
        <title>Complex archaea that bridge the gap between prokaryotes and eukaryotes.</title>
        <authorList>
            <person name="Spang A."/>
            <person name="Saw J.H."/>
            <person name="Jorgensen S.L."/>
            <person name="Zaremba-Niedzwiedzka K."/>
            <person name="Martijn J."/>
            <person name="Lind A.E."/>
            <person name="van Eijk R."/>
            <person name="Schleper C."/>
            <person name="Guy L."/>
            <person name="Ettema T.J."/>
        </authorList>
    </citation>
    <scope>NUCLEOTIDE SEQUENCE</scope>
</reference>
<dbReference type="EMBL" id="LAZR01051498">
    <property type="protein sequence ID" value="KKK85025.1"/>
    <property type="molecule type" value="Genomic_DNA"/>
</dbReference>